<evidence type="ECO:0000313" key="3">
    <source>
        <dbReference type="Proteomes" id="UP001050691"/>
    </source>
</evidence>
<feature type="compositionally biased region" description="Basic residues" evidence="1">
    <location>
        <begin position="157"/>
        <end position="166"/>
    </location>
</feature>
<proteinExistence type="predicted"/>
<feature type="compositionally biased region" description="Polar residues" evidence="1">
    <location>
        <begin position="130"/>
        <end position="141"/>
    </location>
</feature>
<organism evidence="2 3">
    <name type="scientific">Clathrus columnatus</name>
    <dbReference type="NCBI Taxonomy" id="1419009"/>
    <lineage>
        <taxon>Eukaryota</taxon>
        <taxon>Fungi</taxon>
        <taxon>Dikarya</taxon>
        <taxon>Basidiomycota</taxon>
        <taxon>Agaricomycotina</taxon>
        <taxon>Agaricomycetes</taxon>
        <taxon>Phallomycetidae</taxon>
        <taxon>Phallales</taxon>
        <taxon>Clathraceae</taxon>
        <taxon>Clathrus</taxon>
    </lineage>
</organism>
<evidence type="ECO:0008006" key="4">
    <source>
        <dbReference type="Google" id="ProtNLM"/>
    </source>
</evidence>
<dbReference type="Proteomes" id="UP001050691">
    <property type="component" value="Unassembled WGS sequence"/>
</dbReference>
<accession>A0AAV5AR16</accession>
<keyword evidence="3" id="KW-1185">Reference proteome</keyword>
<feature type="region of interest" description="Disordered" evidence="1">
    <location>
        <begin position="105"/>
        <end position="187"/>
    </location>
</feature>
<dbReference type="AlphaFoldDB" id="A0AAV5AR16"/>
<reference evidence="2" key="1">
    <citation type="submission" date="2021-10" db="EMBL/GenBank/DDBJ databases">
        <title>De novo Genome Assembly of Clathrus columnatus (Basidiomycota, Fungi) Using Illumina and Nanopore Sequence Data.</title>
        <authorList>
            <person name="Ogiso-Tanaka E."/>
            <person name="Itagaki H."/>
            <person name="Hosoya T."/>
            <person name="Hosaka K."/>
        </authorList>
    </citation>
    <scope>NUCLEOTIDE SEQUENCE</scope>
    <source>
        <strain evidence="2">MO-923</strain>
    </source>
</reference>
<evidence type="ECO:0000313" key="2">
    <source>
        <dbReference type="EMBL" id="GJJ15159.1"/>
    </source>
</evidence>
<dbReference type="EMBL" id="BPWL01000010">
    <property type="protein sequence ID" value="GJJ15159.1"/>
    <property type="molecule type" value="Genomic_DNA"/>
</dbReference>
<protein>
    <recommendedName>
        <fullName evidence="4">C2H2-type domain-containing protein</fullName>
    </recommendedName>
</protein>
<sequence length="342" mass="38769">MELGMTSLDIPLNNVMRKSQELEISPAFGFNQHVVENTSGYLISEPPLYPTTFDQSIPDLSPVSSTFSSSPYFPITPEVLPYLSLVETTTSQFYPIRPESLPPYLSPPVTIPTQSFPSTPDAIPYPSPIPTGTTCSSSSFPITPRDQSSSPPPLRPPSKKRGRKPKKDVNAPPTQQKPRRKFPNGRSALRSQAWIDRYFLDGICQICKGGSSKNRLDRVLEHLVSAHFVQAVKNVEFFDTEHLVLEAEVRQHFIGTQAQFEYTRRYINSIRCSFCPGDSSLVFRKENITEHLDRHIEKVGEQSIQEEKERLKEILVSKRKNFYSAHDQFLYDYPGGASSRLW</sequence>
<gene>
    <name evidence="2" type="ORF">Clacol_009434</name>
</gene>
<name>A0AAV5AR16_9AGAM</name>
<evidence type="ECO:0000256" key="1">
    <source>
        <dbReference type="SAM" id="MobiDB-lite"/>
    </source>
</evidence>
<comment type="caution">
    <text evidence="2">The sequence shown here is derived from an EMBL/GenBank/DDBJ whole genome shotgun (WGS) entry which is preliminary data.</text>
</comment>